<dbReference type="RefSeq" id="WP_394827635.1">
    <property type="nucleotide sequence ID" value="NZ_CP089984.1"/>
</dbReference>
<protein>
    <submittedName>
        <fullName evidence="2">Uncharacterized protein</fullName>
    </submittedName>
</protein>
<keyword evidence="1" id="KW-0812">Transmembrane</keyword>
<evidence type="ECO:0000256" key="1">
    <source>
        <dbReference type="SAM" id="Phobius"/>
    </source>
</evidence>
<keyword evidence="1" id="KW-0472">Membrane</keyword>
<evidence type="ECO:0000313" key="2">
    <source>
        <dbReference type="EMBL" id="WXB17995.1"/>
    </source>
</evidence>
<dbReference type="EMBL" id="CP089984">
    <property type="protein sequence ID" value="WXB17995.1"/>
    <property type="molecule type" value="Genomic_DNA"/>
</dbReference>
<sequence>MRPSRLEHPAVFLLATLLGAGAVCLAHVGHAGGGWPPTFKFAVSLALMAVCVGPRPSYRPRLRTWVAAAIGAMGFIACSVVAPVFREVEPVVPVGCSFAWAIFVSGSPEAPMAVLFVSAMLLGVLALVSPLRRAPALRNAATAMWLVGTGSLAAWCAAIRVPHALHCASSSDRIANGSCAPFGENAEWVQCLLPLPLGRAPEVLGLLVAAGGVAFGIHAAVLDGRRRRWLDAVSRGAVEGVRLGLAEDEQTLEIAVSVGRYREGADWRRVMSWPALALRNRSTAHRLLCLQNDCADLPALWRARR</sequence>
<feature type="transmembrane region" description="Helical" evidence="1">
    <location>
        <begin position="140"/>
        <end position="161"/>
    </location>
</feature>
<feature type="transmembrane region" description="Helical" evidence="1">
    <location>
        <begin position="36"/>
        <end position="53"/>
    </location>
</feature>
<keyword evidence="1" id="KW-1133">Transmembrane helix</keyword>
<keyword evidence="3" id="KW-1185">Reference proteome</keyword>
<evidence type="ECO:0000313" key="3">
    <source>
        <dbReference type="Proteomes" id="UP001370348"/>
    </source>
</evidence>
<feature type="transmembrane region" description="Helical" evidence="1">
    <location>
        <begin position="203"/>
        <end position="222"/>
    </location>
</feature>
<dbReference type="Proteomes" id="UP001370348">
    <property type="component" value="Chromosome"/>
</dbReference>
<feature type="transmembrane region" description="Helical" evidence="1">
    <location>
        <begin position="65"/>
        <end position="85"/>
    </location>
</feature>
<organism evidence="2 3">
    <name type="scientific">Pendulispora albinea</name>
    <dbReference type="NCBI Taxonomy" id="2741071"/>
    <lineage>
        <taxon>Bacteria</taxon>
        <taxon>Pseudomonadati</taxon>
        <taxon>Myxococcota</taxon>
        <taxon>Myxococcia</taxon>
        <taxon>Myxococcales</taxon>
        <taxon>Sorangiineae</taxon>
        <taxon>Pendulisporaceae</taxon>
        <taxon>Pendulispora</taxon>
    </lineage>
</organism>
<accession>A0ABZ2M5H2</accession>
<reference evidence="2 3" key="1">
    <citation type="submission" date="2021-12" db="EMBL/GenBank/DDBJ databases">
        <title>Discovery of the Pendulisporaceae a myxobacterial family with distinct sporulation behavior and unique specialized metabolism.</title>
        <authorList>
            <person name="Garcia R."/>
            <person name="Popoff A."/>
            <person name="Bader C.D."/>
            <person name="Loehr J."/>
            <person name="Walesch S."/>
            <person name="Walt C."/>
            <person name="Boldt J."/>
            <person name="Bunk B."/>
            <person name="Haeckl F.J.F.P.J."/>
            <person name="Gunesch A.P."/>
            <person name="Birkelbach J."/>
            <person name="Nuebel U."/>
            <person name="Pietschmann T."/>
            <person name="Bach T."/>
            <person name="Mueller R."/>
        </authorList>
    </citation>
    <scope>NUCLEOTIDE SEQUENCE [LARGE SCALE GENOMIC DNA]</scope>
    <source>
        <strain evidence="2 3">MSr11954</strain>
    </source>
</reference>
<feature type="transmembrane region" description="Helical" evidence="1">
    <location>
        <begin position="110"/>
        <end position="128"/>
    </location>
</feature>
<name>A0ABZ2M5H2_9BACT</name>
<gene>
    <name evidence="2" type="ORF">LZC94_12125</name>
</gene>
<proteinExistence type="predicted"/>